<proteinExistence type="predicted"/>
<gene>
    <name evidence="1" type="ORF">CK5_17080</name>
</gene>
<dbReference type="HOGENOM" id="CLU_3266505_0_0_9"/>
<reference evidence="1 2" key="1">
    <citation type="submission" date="2010-03" db="EMBL/GenBank/DDBJ databases">
        <title>The genome sequence of Ruminococcus obeum A2-162.</title>
        <authorList>
            <consortium name="metaHIT consortium -- http://www.metahit.eu/"/>
            <person name="Pajon A."/>
            <person name="Turner K."/>
            <person name="Parkhill J."/>
            <person name="Duncan S."/>
            <person name="Flint H."/>
        </authorList>
    </citation>
    <scope>NUCLEOTIDE SEQUENCE [LARGE SCALE GENOMIC DNA]</scope>
    <source>
        <strain evidence="1 2">A2-162</strain>
    </source>
</reference>
<dbReference type="EMBL" id="FP929054">
    <property type="protein sequence ID" value="CBL23112.1"/>
    <property type="molecule type" value="Genomic_DNA"/>
</dbReference>
<dbReference type="AlphaFoldDB" id="D4LQQ4"/>
<evidence type="ECO:0000313" key="2">
    <source>
        <dbReference type="Proteomes" id="UP000008955"/>
    </source>
</evidence>
<evidence type="ECO:0000313" key="1">
    <source>
        <dbReference type="EMBL" id="CBL23112.1"/>
    </source>
</evidence>
<dbReference type="KEGG" id="rob:CK5_17080"/>
<sequence length="41" mass="4803">MLLKGKTNALNALMVVWYNNQKKVIRGIAGIWEIVYRRRGK</sequence>
<name>D4LQQ4_9FIRM</name>
<dbReference type="Proteomes" id="UP000008955">
    <property type="component" value="Chromosome"/>
</dbReference>
<protein>
    <submittedName>
        <fullName evidence="1">Uncharacterized protein</fullName>
    </submittedName>
</protein>
<dbReference type="PATRIC" id="fig|657314.3.peg.1563"/>
<reference evidence="1 2" key="2">
    <citation type="submission" date="2010-03" db="EMBL/GenBank/DDBJ databases">
        <authorList>
            <person name="Pajon A."/>
        </authorList>
    </citation>
    <scope>NUCLEOTIDE SEQUENCE [LARGE SCALE GENOMIC DNA]</scope>
    <source>
        <strain evidence="1 2">A2-162</strain>
    </source>
</reference>
<organism evidence="1 2">
    <name type="scientific">Blautia obeum A2-162</name>
    <dbReference type="NCBI Taxonomy" id="657314"/>
    <lineage>
        <taxon>Bacteria</taxon>
        <taxon>Bacillati</taxon>
        <taxon>Bacillota</taxon>
        <taxon>Clostridia</taxon>
        <taxon>Lachnospirales</taxon>
        <taxon>Lachnospiraceae</taxon>
        <taxon>Blautia</taxon>
    </lineage>
</organism>
<accession>D4LQQ4</accession>
<keyword evidence="2" id="KW-1185">Reference proteome</keyword>